<dbReference type="GO" id="GO:0005789">
    <property type="term" value="C:endoplasmic reticulum membrane"/>
    <property type="evidence" value="ECO:0007669"/>
    <property type="project" value="UniProtKB-SubCell"/>
</dbReference>
<keyword evidence="5" id="KW-0328">Glycosyltransferase</keyword>
<keyword evidence="6" id="KW-0808">Transferase</keyword>
<dbReference type="InterPro" id="IPR035518">
    <property type="entry name" value="DPG_synthase"/>
</dbReference>
<feature type="domain" description="Glycosyltransferase 2-like" evidence="13">
    <location>
        <begin position="66"/>
        <end position="242"/>
    </location>
</feature>
<protein>
    <recommendedName>
        <fullName evidence="4">dolichyl-phosphate beta-glucosyltransferase</fullName>
        <ecNumber evidence="4">2.4.1.117</ecNumber>
    </recommendedName>
</protein>
<comment type="pathway">
    <text evidence="2">Protein modification; protein glycosylation.</text>
</comment>
<proteinExistence type="inferred from homology"/>
<dbReference type="InterPro" id="IPR029044">
    <property type="entry name" value="Nucleotide-diphossugar_trans"/>
</dbReference>
<keyword evidence="7" id="KW-0812">Transmembrane</keyword>
<evidence type="ECO:0000256" key="12">
    <source>
        <dbReference type="ARBA" id="ARBA00045097"/>
    </source>
</evidence>
<reference evidence="14" key="1">
    <citation type="submission" date="2021-01" db="EMBL/GenBank/DDBJ databases">
        <authorList>
            <person name="Corre E."/>
            <person name="Pelletier E."/>
            <person name="Niang G."/>
            <person name="Scheremetjew M."/>
            <person name="Finn R."/>
            <person name="Kale V."/>
            <person name="Holt S."/>
            <person name="Cochrane G."/>
            <person name="Meng A."/>
            <person name="Brown T."/>
            <person name="Cohen L."/>
        </authorList>
    </citation>
    <scope>NUCLEOTIDE SEQUENCE</scope>
    <source>
        <strain evidence="14">CCMP622</strain>
    </source>
</reference>
<organism evidence="14">
    <name type="scientific">Lotharella oceanica</name>
    <dbReference type="NCBI Taxonomy" id="641309"/>
    <lineage>
        <taxon>Eukaryota</taxon>
        <taxon>Sar</taxon>
        <taxon>Rhizaria</taxon>
        <taxon>Cercozoa</taxon>
        <taxon>Chlorarachniophyceae</taxon>
        <taxon>Lotharella</taxon>
    </lineage>
</organism>
<dbReference type="SUPFAM" id="SSF53448">
    <property type="entry name" value="Nucleotide-diphospho-sugar transferases"/>
    <property type="match status" value="1"/>
</dbReference>
<evidence type="ECO:0000313" key="14">
    <source>
        <dbReference type="EMBL" id="CAD9775176.1"/>
    </source>
</evidence>
<keyword evidence="9" id="KW-0735">Signal-anchor</keyword>
<evidence type="ECO:0000256" key="11">
    <source>
        <dbReference type="ARBA" id="ARBA00023136"/>
    </source>
</evidence>
<keyword evidence="8" id="KW-0256">Endoplasmic reticulum</keyword>
<dbReference type="CDD" id="cd04188">
    <property type="entry name" value="DPG_synthase"/>
    <property type="match status" value="1"/>
</dbReference>
<evidence type="ECO:0000256" key="8">
    <source>
        <dbReference type="ARBA" id="ARBA00022824"/>
    </source>
</evidence>
<comment type="catalytic activity">
    <reaction evidence="12">
        <text>a di-trans,poly-cis-dolichyl phosphate + UDP-alpha-D-glucose = a di-trans,poly-cis-dolichyl beta-D-glucosyl phosphate + UDP</text>
        <dbReference type="Rhea" id="RHEA:15401"/>
        <dbReference type="Rhea" id="RHEA-COMP:19498"/>
        <dbReference type="Rhea" id="RHEA-COMP:19502"/>
        <dbReference type="ChEBI" id="CHEBI:57525"/>
        <dbReference type="ChEBI" id="CHEBI:57683"/>
        <dbReference type="ChEBI" id="CHEBI:58223"/>
        <dbReference type="ChEBI" id="CHEBI:58885"/>
        <dbReference type="EC" id="2.4.1.117"/>
    </reaction>
    <physiologicalReaction direction="left-to-right" evidence="12">
        <dbReference type="Rhea" id="RHEA:15402"/>
    </physiologicalReaction>
</comment>
<dbReference type="AlphaFoldDB" id="A0A7S2XFF5"/>
<accession>A0A7S2XFF5</accession>
<keyword evidence="10" id="KW-1133">Transmembrane helix</keyword>
<evidence type="ECO:0000313" key="15">
    <source>
        <dbReference type="EMBL" id="CAD9775178.1"/>
    </source>
</evidence>
<evidence type="ECO:0000256" key="5">
    <source>
        <dbReference type="ARBA" id="ARBA00022676"/>
    </source>
</evidence>
<evidence type="ECO:0000256" key="3">
    <source>
        <dbReference type="ARBA" id="ARBA00006739"/>
    </source>
</evidence>
<dbReference type="Pfam" id="PF00535">
    <property type="entry name" value="Glycos_transf_2"/>
    <property type="match status" value="1"/>
</dbReference>
<comment type="subcellular location">
    <subcellularLocation>
        <location evidence="1">Endoplasmic reticulum membrane</location>
        <topology evidence="1">Single-pass membrane protein</topology>
    </subcellularLocation>
</comment>
<dbReference type="EMBL" id="HBHP01031176">
    <property type="protein sequence ID" value="CAD9775176.1"/>
    <property type="molecule type" value="Transcribed_RNA"/>
</dbReference>
<dbReference type="InterPro" id="IPR001173">
    <property type="entry name" value="Glyco_trans_2-like"/>
</dbReference>
<evidence type="ECO:0000256" key="6">
    <source>
        <dbReference type="ARBA" id="ARBA00022679"/>
    </source>
</evidence>
<comment type="similarity">
    <text evidence="3">Belongs to the glycosyltransferase 2 family.</text>
</comment>
<dbReference type="EC" id="2.4.1.117" evidence="4"/>
<dbReference type="GO" id="GO:0006487">
    <property type="term" value="P:protein N-linked glycosylation"/>
    <property type="evidence" value="ECO:0007669"/>
    <property type="project" value="TreeGrafter"/>
</dbReference>
<name>A0A7S2XFF5_9EUKA</name>
<dbReference type="GO" id="GO:0004581">
    <property type="term" value="F:dolichyl-phosphate beta-glucosyltransferase activity"/>
    <property type="evidence" value="ECO:0007669"/>
    <property type="project" value="UniProtKB-EC"/>
</dbReference>
<keyword evidence="11" id="KW-0472">Membrane</keyword>
<evidence type="ECO:0000256" key="10">
    <source>
        <dbReference type="ARBA" id="ARBA00022989"/>
    </source>
</evidence>
<dbReference type="Gene3D" id="3.90.550.10">
    <property type="entry name" value="Spore Coat Polysaccharide Biosynthesis Protein SpsA, Chain A"/>
    <property type="match status" value="1"/>
</dbReference>
<evidence type="ECO:0000256" key="7">
    <source>
        <dbReference type="ARBA" id="ARBA00022692"/>
    </source>
</evidence>
<gene>
    <name evidence="14" type="ORF">LSP00402_LOCUS19173</name>
    <name evidence="15" type="ORF">LSP00402_LOCUS19175</name>
</gene>
<evidence type="ECO:0000256" key="9">
    <source>
        <dbReference type="ARBA" id="ARBA00022968"/>
    </source>
</evidence>
<dbReference type="PANTHER" id="PTHR10859">
    <property type="entry name" value="GLYCOSYL TRANSFERASE"/>
    <property type="match status" value="1"/>
</dbReference>
<evidence type="ECO:0000256" key="2">
    <source>
        <dbReference type="ARBA" id="ARBA00004922"/>
    </source>
</evidence>
<dbReference type="PANTHER" id="PTHR10859:SF91">
    <property type="entry name" value="DOLICHYL-PHOSPHATE BETA-GLUCOSYLTRANSFERASE"/>
    <property type="match status" value="1"/>
</dbReference>
<evidence type="ECO:0000256" key="4">
    <source>
        <dbReference type="ARBA" id="ARBA00012583"/>
    </source>
</evidence>
<dbReference type="EMBL" id="HBHP01031178">
    <property type="protein sequence ID" value="CAD9775178.1"/>
    <property type="molecule type" value="Transcribed_RNA"/>
</dbReference>
<evidence type="ECO:0000256" key="1">
    <source>
        <dbReference type="ARBA" id="ARBA00004389"/>
    </source>
</evidence>
<sequence length="323" mass="36460">MALLLALIFAALLVPVLYGLWWFTTPIRESFTNRPATSYAHKYFDPKTGGEVGFPSLFDAPTVKLSLIVPAYNEEDRIEVMMDATLKHLESKAFSYEIIIVDDGSKDRTTEVALRYVREYGAEKVRVMTLAENQGKGGAVQQGSLHARGEYLLMVDADGATEIKDLDRLMPAMTACEDAKSGYGVVVGSRAHLQEKAVAKRKWYRSVLMHGFHFLVKALAVKTIRDTQCGFKLFTRKSARVLFANLNLRRWCFDVEILYIAEQLGMPLREVAVNWEEIPGSKLKIFEAAMLMGRDLVIVRFCHTLGIWTTEERSPAEAKKKNQ</sequence>
<evidence type="ECO:0000259" key="13">
    <source>
        <dbReference type="Pfam" id="PF00535"/>
    </source>
</evidence>